<dbReference type="Proteomes" id="UP001201163">
    <property type="component" value="Unassembled WGS sequence"/>
</dbReference>
<name>A0AAD4QBG8_9AGAM</name>
<gene>
    <name evidence="1" type="ORF">EDB92DRAFT_1221264</name>
</gene>
<evidence type="ECO:0000313" key="2">
    <source>
        <dbReference type="Proteomes" id="UP001201163"/>
    </source>
</evidence>
<reference evidence="1" key="1">
    <citation type="submission" date="2022-01" db="EMBL/GenBank/DDBJ databases">
        <title>Comparative genomics reveals a dynamic genome evolution in the ectomycorrhizal milk-cap (Lactarius) mushrooms.</title>
        <authorList>
            <consortium name="DOE Joint Genome Institute"/>
            <person name="Lebreton A."/>
            <person name="Tang N."/>
            <person name="Kuo A."/>
            <person name="LaButti K."/>
            <person name="Drula E."/>
            <person name="Barry K."/>
            <person name="Clum A."/>
            <person name="Lipzen A."/>
            <person name="Mousain D."/>
            <person name="Ng V."/>
            <person name="Wang R."/>
            <person name="Wang X."/>
            <person name="Dai Y."/>
            <person name="Henrissat B."/>
            <person name="Grigoriev I.V."/>
            <person name="Guerin-Laguette A."/>
            <person name="Yu F."/>
            <person name="Martin F.M."/>
        </authorList>
    </citation>
    <scope>NUCLEOTIDE SEQUENCE</scope>
    <source>
        <strain evidence="1">QP</strain>
    </source>
</reference>
<dbReference type="AlphaFoldDB" id="A0AAD4QBG8"/>
<proteinExistence type="predicted"/>
<keyword evidence="2" id="KW-1185">Reference proteome</keyword>
<protein>
    <submittedName>
        <fullName evidence="1">Uncharacterized protein</fullName>
    </submittedName>
</protein>
<sequence>MTLRLVVGRLSVALLREGHPTYLTDLTSQITGSTSACRGPSFGARRLVRTPGTSARRAMCFVQQLQPCMARAVRMARPLGSFFPRSAISGVSRSSRKCIYRVALSLLGSLYLRPRHPLSICVVFVSYIPCPLPIIVSYSRSFSPCSLTLATGDYDLSVNLVFSPCEHQCMDRLSFPSLRSFFAFNRLSFFS</sequence>
<evidence type="ECO:0000313" key="1">
    <source>
        <dbReference type="EMBL" id="KAH8986884.1"/>
    </source>
</evidence>
<organism evidence="1 2">
    <name type="scientific">Lactarius akahatsu</name>
    <dbReference type="NCBI Taxonomy" id="416441"/>
    <lineage>
        <taxon>Eukaryota</taxon>
        <taxon>Fungi</taxon>
        <taxon>Dikarya</taxon>
        <taxon>Basidiomycota</taxon>
        <taxon>Agaricomycotina</taxon>
        <taxon>Agaricomycetes</taxon>
        <taxon>Russulales</taxon>
        <taxon>Russulaceae</taxon>
        <taxon>Lactarius</taxon>
    </lineage>
</organism>
<accession>A0AAD4QBG8</accession>
<comment type="caution">
    <text evidence="1">The sequence shown here is derived from an EMBL/GenBank/DDBJ whole genome shotgun (WGS) entry which is preliminary data.</text>
</comment>
<dbReference type="EMBL" id="JAKELL010000051">
    <property type="protein sequence ID" value="KAH8986884.1"/>
    <property type="molecule type" value="Genomic_DNA"/>
</dbReference>